<name>A0AA38FLT5_TAXCH</name>
<comment type="caution">
    <text evidence="2">The sequence shown here is derived from an EMBL/GenBank/DDBJ whole genome shotgun (WGS) entry which is preliminary data.</text>
</comment>
<dbReference type="SUPFAM" id="SSF56672">
    <property type="entry name" value="DNA/RNA polymerases"/>
    <property type="match status" value="1"/>
</dbReference>
<dbReference type="PANTHER" id="PTHR24559">
    <property type="entry name" value="TRANSPOSON TY3-I GAG-POL POLYPROTEIN"/>
    <property type="match status" value="1"/>
</dbReference>
<keyword evidence="3" id="KW-1185">Reference proteome</keyword>
<proteinExistence type="predicted"/>
<dbReference type="CDD" id="cd01647">
    <property type="entry name" value="RT_LTR"/>
    <property type="match status" value="1"/>
</dbReference>
<dbReference type="Proteomes" id="UP000824469">
    <property type="component" value="Unassembled WGS sequence"/>
</dbReference>
<sequence>MHPHVSLLVKEELEKLLAVGFIRPIDYLEWISNVVPIHKNPIDIKICTDFRDINKSFPKEDFPLPNIDMIFDSMAGYEMISLMDGFSGYNHIKITEEDQDKTAFTTPWGTFCYQVMPFGLKNAGVTYQWVMNFIFHDMINDIMEDYVDDILGKSRMREYHPVILWRIFQRL</sequence>
<dbReference type="InterPro" id="IPR043128">
    <property type="entry name" value="Rev_trsase/Diguanyl_cyclase"/>
</dbReference>
<evidence type="ECO:0000259" key="1">
    <source>
        <dbReference type="Pfam" id="PF00078"/>
    </source>
</evidence>
<dbReference type="OMA" id="HDMINDI"/>
<accession>A0AA38FLT5</accession>
<dbReference type="Pfam" id="PF00078">
    <property type="entry name" value="RVT_1"/>
    <property type="match status" value="1"/>
</dbReference>
<dbReference type="AlphaFoldDB" id="A0AA38FLT5"/>
<gene>
    <name evidence="2" type="ORF">KI387_011141</name>
</gene>
<evidence type="ECO:0000313" key="2">
    <source>
        <dbReference type="EMBL" id="KAH9306737.1"/>
    </source>
</evidence>
<feature type="non-terminal residue" evidence="2">
    <location>
        <position position="171"/>
    </location>
</feature>
<dbReference type="EMBL" id="JAHRHJ020000008">
    <property type="protein sequence ID" value="KAH9306737.1"/>
    <property type="molecule type" value="Genomic_DNA"/>
</dbReference>
<protein>
    <recommendedName>
        <fullName evidence="1">Reverse transcriptase domain-containing protein</fullName>
    </recommendedName>
</protein>
<feature type="domain" description="Reverse transcriptase" evidence="1">
    <location>
        <begin position="47"/>
        <end position="170"/>
    </location>
</feature>
<evidence type="ECO:0000313" key="3">
    <source>
        <dbReference type="Proteomes" id="UP000824469"/>
    </source>
</evidence>
<dbReference type="InterPro" id="IPR000477">
    <property type="entry name" value="RT_dom"/>
</dbReference>
<dbReference type="Gene3D" id="3.30.70.270">
    <property type="match status" value="1"/>
</dbReference>
<dbReference type="Gene3D" id="3.10.10.10">
    <property type="entry name" value="HIV Type 1 Reverse Transcriptase, subunit A, domain 1"/>
    <property type="match status" value="1"/>
</dbReference>
<dbReference type="PANTHER" id="PTHR24559:SF439">
    <property type="entry name" value="RETROTRANSPOSON, UNCLASSIFIED-LIKE PROTEIN"/>
    <property type="match status" value="1"/>
</dbReference>
<reference evidence="2 3" key="1">
    <citation type="journal article" date="2021" name="Nat. Plants">
        <title>The Taxus genome provides insights into paclitaxel biosynthesis.</title>
        <authorList>
            <person name="Xiong X."/>
            <person name="Gou J."/>
            <person name="Liao Q."/>
            <person name="Li Y."/>
            <person name="Zhou Q."/>
            <person name="Bi G."/>
            <person name="Li C."/>
            <person name="Du R."/>
            <person name="Wang X."/>
            <person name="Sun T."/>
            <person name="Guo L."/>
            <person name="Liang H."/>
            <person name="Lu P."/>
            <person name="Wu Y."/>
            <person name="Zhang Z."/>
            <person name="Ro D.K."/>
            <person name="Shang Y."/>
            <person name="Huang S."/>
            <person name="Yan J."/>
        </authorList>
    </citation>
    <scope>NUCLEOTIDE SEQUENCE [LARGE SCALE GENOMIC DNA]</scope>
    <source>
        <strain evidence="2">Ta-2019</strain>
    </source>
</reference>
<organism evidence="2 3">
    <name type="scientific">Taxus chinensis</name>
    <name type="common">Chinese yew</name>
    <name type="synonym">Taxus wallichiana var. chinensis</name>
    <dbReference type="NCBI Taxonomy" id="29808"/>
    <lineage>
        <taxon>Eukaryota</taxon>
        <taxon>Viridiplantae</taxon>
        <taxon>Streptophyta</taxon>
        <taxon>Embryophyta</taxon>
        <taxon>Tracheophyta</taxon>
        <taxon>Spermatophyta</taxon>
        <taxon>Pinopsida</taxon>
        <taxon>Pinidae</taxon>
        <taxon>Conifers II</taxon>
        <taxon>Cupressales</taxon>
        <taxon>Taxaceae</taxon>
        <taxon>Taxus</taxon>
    </lineage>
</organism>
<dbReference type="InterPro" id="IPR043502">
    <property type="entry name" value="DNA/RNA_pol_sf"/>
</dbReference>
<dbReference type="InterPro" id="IPR053134">
    <property type="entry name" value="RNA-dir_DNA_polymerase"/>
</dbReference>